<organism evidence="2 3">
    <name type="scientific">Blautia faecicola</name>
    <dbReference type="NCBI Taxonomy" id="2509240"/>
    <lineage>
        <taxon>Bacteria</taxon>
        <taxon>Bacillati</taxon>
        <taxon>Bacillota</taxon>
        <taxon>Clostridia</taxon>
        <taxon>Lachnospirales</taxon>
        <taxon>Lachnospiraceae</taxon>
        <taxon>Blautia</taxon>
    </lineage>
</organism>
<dbReference type="SUPFAM" id="SSF53474">
    <property type="entry name" value="alpha/beta-Hydrolases"/>
    <property type="match status" value="1"/>
</dbReference>
<dbReference type="GO" id="GO:0016787">
    <property type="term" value="F:hydrolase activity"/>
    <property type="evidence" value="ECO:0007669"/>
    <property type="project" value="UniProtKB-KW"/>
</dbReference>
<name>A0A4Q1RL65_9FIRM</name>
<dbReference type="InterPro" id="IPR029058">
    <property type="entry name" value="AB_hydrolase_fold"/>
</dbReference>
<accession>A0A4Q1RL65</accession>
<dbReference type="InterPro" id="IPR000073">
    <property type="entry name" value="AB_hydrolase_1"/>
</dbReference>
<feature type="domain" description="AB hydrolase-1" evidence="1">
    <location>
        <begin position="65"/>
        <end position="312"/>
    </location>
</feature>
<dbReference type="PANTHER" id="PTHR46438">
    <property type="entry name" value="ALPHA/BETA-HYDROLASES SUPERFAMILY PROTEIN"/>
    <property type="match status" value="1"/>
</dbReference>
<dbReference type="EMBL" id="SDKC01000001">
    <property type="protein sequence ID" value="RXS76581.1"/>
    <property type="molecule type" value="Genomic_DNA"/>
</dbReference>
<dbReference type="Gene3D" id="3.40.50.1820">
    <property type="entry name" value="alpha/beta hydrolase"/>
    <property type="match status" value="1"/>
</dbReference>
<evidence type="ECO:0000313" key="2">
    <source>
        <dbReference type="EMBL" id="RXS76581.1"/>
    </source>
</evidence>
<dbReference type="OrthoDB" id="9808398at2"/>
<evidence type="ECO:0000259" key="1">
    <source>
        <dbReference type="Pfam" id="PF12697"/>
    </source>
</evidence>
<keyword evidence="2" id="KW-0378">Hydrolase</keyword>
<dbReference type="Pfam" id="PF12697">
    <property type="entry name" value="Abhydrolase_6"/>
    <property type="match status" value="1"/>
</dbReference>
<dbReference type="Proteomes" id="UP000290106">
    <property type="component" value="Unassembled WGS sequence"/>
</dbReference>
<dbReference type="AlphaFoldDB" id="A0A4Q1RL65"/>
<sequence>MKKNVQRLLTISILTSMTGAGIFAVNKLINASAVIRNALHNKSQYFYDWKFGRIHYTIEGSGSPLLLLHDLSPVSNSAEWKSLKKHLAKDHTVYCMDLLGCGCSDRPKITYTNFLYVQLITDFIKSVIKQPTDVITSGLSGSFVVMACKNDTSIIRRIMMINPEDLAVLNQIPDRRSKASKFLLELPLIGTLVYNILNSRPNIDLAFTEKYLHNPFHVDTELEDLYYESAHLENGAGKYLLASITGKYIYCNITRALKTIDNSIYILQGDSEPRARESVALYTSINPAIESEIIKNAKHLPQIESPEQVLEAVNIFFAS</sequence>
<reference evidence="2 3" key="1">
    <citation type="submission" date="2019-01" db="EMBL/GenBank/DDBJ databases">
        <title>Blautia sp. nov. KGMB01111 isolated human feces.</title>
        <authorList>
            <person name="Park J.-E."/>
            <person name="Kim J.-S."/>
            <person name="Park S.-H."/>
        </authorList>
    </citation>
    <scope>NUCLEOTIDE SEQUENCE [LARGE SCALE GENOMIC DNA]</scope>
    <source>
        <strain evidence="2 3">KGMB01111</strain>
    </source>
</reference>
<evidence type="ECO:0000313" key="3">
    <source>
        <dbReference type="Proteomes" id="UP000290106"/>
    </source>
</evidence>
<keyword evidence="3" id="KW-1185">Reference proteome</keyword>
<dbReference type="PANTHER" id="PTHR46438:SF2">
    <property type="entry name" value="ALPHA_BETA-HYDROLASES SUPERFAMILY PROTEIN"/>
    <property type="match status" value="1"/>
</dbReference>
<protein>
    <submittedName>
        <fullName evidence="2">Alpha/beta fold hydrolase</fullName>
    </submittedName>
</protein>
<comment type="caution">
    <text evidence="2">The sequence shown here is derived from an EMBL/GenBank/DDBJ whole genome shotgun (WGS) entry which is preliminary data.</text>
</comment>
<gene>
    <name evidence="2" type="ORF">ETP43_16160</name>
</gene>
<proteinExistence type="predicted"/>